<reference evidence="1 2" key="1">
    <citation type="submission" date="2024-09" db="EMBL/GenBank/DDBJ databases">
        <authorList>
            <person name="Sun Q."/>
            <person name="Mori K."/>
        </authorList>
    </citation>
    <scope>NUCLEOTIDE SEQUENCE [LARGE SCALE GENOMIC DNA]</scope>
    <source>
        <strain evidence="1 2">TBRC 0563</strain>
    </source>
</reference>
<accession>A0ABV5YYK8</accession>
<gene>
    <name evidence="1" type="ORF">ACFFNX_44090</name>
</gene>
<organism evidence="1 2">
    <name type="scientific">Actinoallomurus acaciae</name>
    <dbReference type="NCBI Taxonomy" id="502577"/>
    <lineage>
        <taxon>Bacteria</taxon>
        <taxon>Bacillati</taxon>
        <taxon>Actinomycetota</taxon>
        <taxon>Actinomycetes</taxon>
        <taxon>Streptosporangiales</taxon>
        <taxon>Thermomonosporaceae</taxon>
        <taxon>Actinoallomurus</taxon>
    </lineage>
</organism>
<dbReference type="EMBL" id="JBHLZP010000647">
    <property type="protein sequence ID" value="MFB9839149.1"/>
    <property type="molecule type" value="Genomic_DNA"/>
</dbReference>
<dbReference type="RefSeq" id="WP_378212231.1">
    <property type="nucleotide sequence ID" value="NZ_JBHLZP010000647.1"/>
</dbReference>
<name>A0ABV5YYK8_9ACTN</name>
<evidence type="ECO:0000313" key="2">
    <source>
        <dbReference type="Proteomes" id="UP001589627"/>
    </source>
</evidence>
<dbReference type="Proteomes" id="UP001589627">
    <property type="component" value="Unassembled WGS sequence"/>
</dbReference>
<evidence type="ECO:0000313" key="1">
    <source>
        <dbReference type="EMBL" id="MFB9839149.1"/>
    </source>
</evidence>
<proteinExistence type="predicted"/>
<sequence>MPEETRLPSCPRCGQRVARLVYGRVRPSEELQRALDAGEVVLAGCVVESSRWCCTGCGERYVDAPAPGPEEQP</sequence>
<comment type="caution">
    <text evidence="1">The sequence shown here is derived from an EMBL/GenBank/DDBJ whole genome shotgun (WGS) entry which is preliminary data.</text>
</comment>
<protein>
    <submittedName>
        <fullName evidence="1">Uncharacterized protein</fullName>
    </submittedName>
</protein>
<keyword evidence="2" id="KW-1185">Reference proteome</keyword>